<dbReference type="Gene3D" id="3.90.660.10">
    <property type="match status" value="1"/>
</dbReference>
<protein>
    <recommendedName>
        <fullName evidence="6">Amine oxidase domain-containing protein</fullName>
    </recommendedName>
</protein>
<comment type="cofactor">
    <cofactor evidence="1">
        <name>FAD</name>
        <dbReference type="ChEBI" id="CHEBI:57692"/>
    </cofactor>
</comment>
<keyword evidence="4" id="KW-0274">FAD</keyword>
<dbReference type="GO" id="GO:0016491">
    <property type="term" value="F:oxidoreductase activity"/>
    <property type="evidence" value="ECO:0007669"/>
    <property type="project" value="UniProtKB-KW"/>
</dbReference>
<dbReference type="GO" id="GO:0003682">
    <property type="term" value="F:chromatin binding"/>
    <property type="evidence" value="ECO:0007669"/>
    <property type="project" value="TreeGrafter"/>
</dbReference>
<dbReference type="Pfam" id="PF01593">
    <property type="entry name" value="Amino_oxidase"/>
    <property type="match status" value="1"/>
</dbReference>
<organism evidence="7 8">
    <name type="scientific">Xiphophorus couchianus</name>
    <name type="common">Monterrey platyfish</name>
    <dbReference type="NCBI Taxonomy" id="32473"/>
    <lineage>
        <taxon>Eukaryota</taxon>
        <taxon>Metazoa</taxon>
        <taxon>Chordata</taxon>
        <taxon>Craniata</taxon>
        <taxon>Vertebrata</taxon>
        <taxon>Euteleostomi</taxon>
        <taxon>Actinopterygii</taxon>
        <taxon>Neopterygii</taxon>
        <taxon>Teleostei</taxon>
        <taxon>Neoteleostei</taxon>
        <taxon>Acanthomorphata</taxon>
        <taxon>Ovalentaria</taxon>
        <taxon>Atherinomorphae</taxon>
        <taxon>Cyprinodontiformes</taxon>
        <taxon>Poeciliidae</taxon>
        <taxon>Poeciliinae</taxon>
        <taxon>Xiphophorus</taxon>
    </lineage>
</organism>
<evidence type="ECO:0000256" key="5">
    <source>
        <dbReference type="ARBA" id="ARBA00023002"/>
    </source>
</evidence>
<dbReference type="STRING" id="32473.ENSXCOP00000004932"/>
<dbReference type="GO" id="GO:0006338">
    <property type="term" value="P:chromatin remodeling"/>
    <property type="evidence" value="ECO:0007669"/>
    <property type="project" value="TreeGrafter"/>
</dbReference>
<dbReference type="InterPro" id="IPR050281">
    <property type="entry name" value="Flavin_monoamine_oxidase"/>
</dbReference>
<dbReference type="InterPro" id="IPR002937">
    <property type="entry name" value="Amino_oxidase"/>
</dbReference>
<dbReference type="PANTHER" id="PTHR10742:SF386">
    <property type="entry name" value="LYSINE-SPECIFIC HISTONE DEMETHYLASE 1A"/>
    <property type="match status" value="1"/>
</dbReference>
<keyword evidence="5" id="KW-0560">Oxidoreductase</keyword>
<dbReference type="PANTHER" id="PTHR10742">
    <property type="entry name" value="FLAVIN MONOAMINE OXIDASE"/>
    <property type="match status" value="1"/>
</dbReference>
<dbReference type="Ensembl" id="ENSXCOT00000004991.1">
    <property type="protein sequence ID" value="ENSXCOP00000004932.1"/>
    <property type="gene ID" value="ENSXCOG00000003867.1"/>
</dbReference>
<evidence type="ECO:0000256" key="4">
    <source>
        <dbReference type="ARBA" id="ARBA00022827"/>
    </source>
</evidence>
<dbReference type="SUPFAM" id="SSF54373">
    <property type="entry name" value="FAD-linked reductases, C-terminal domain"/>
    <property type="match status" value="1"/>
</dbReference>
<proteinExistence type="inferred from homology"/>
<evidence type="ECO:0000313" key="8">
    <source>
        <dbReference type="Proteomes" id="UP000261380"/>
    </source>
</evidence>
<dbReference type="SUPFAM" id="SSF51905">
    <property type="entry name" value="FAD/NAD(P)-binding domain"/>
    <property type="match status" value="1"/>
</dbReference>
<evidence type="ECO:0000259" key="6">
    <source>
        <dbReference type="Pfam" id="PF01593"/>
    </source>
</evidence>
<keyword evidence="8" id="KW-1185">Reference proteome</keyword>
<sequence length="124" mass="13543">MRMKAGAGAAPRPAVHRCLHHGKSLNCCCCLLPWQPKETVVTRWRADPWARGSYSYVAAGSSGNDYDLMAQPITPGPPVPRLFFAGEHTIRNYPATVHGALLSGLREAGRIPFAFNLELGSVWL</sequence>
<name>A0A3B5L2A3_9TELE</name>
<comment type="similarity">
    <text evidence="2">Belongs to the flavin monoamine oxidase family.</text>
</comment>
<dbReference type="GeneTree" id="ENSGT00940000157193"/>
<dbReference type="AlphaFoldDB" id="A0A3B5L2A3"/>
<evidence type="ECO:0000256" key="2">
    <source>
        <dbReference type="ARBA" id="ARBA00005995"/>
    </source>
</evidence>
<dbReference type="GO" id="GO:0050660">
    <property type="term" value="F:flavin adenine dinucleotide binding"/>
    <property type="evidence" value="ECO:0007669"/>
    <property type="project" value="TreeGrafter"/>
</dbReference>
<feature type="domain" description="Amine oxidase" evidence="6">
    <location>
        <begin position="35"/>
        <end position="111"/>
    </location>
</feature>
<reference evidence="7" key="2">
    <citation type="submission" date="2025-09" db="UniProtKB">
        <authorList>
            <consortium name="Ensembl"/>
        </authorList>
    </citation>
    <scope>IDENTIFICATION</scope>
</reference>
<dbReference type="Gene3D" id="3.50.50.60">
    <property type="entry name" value="FAD/NAD(P)-binding domain"/>
    <property type="match status" value="1"/>
</dbReference>
<evidence type="ECO:0000313" key="7">
    <source>
        <dbReference type="Ensembl" id="ENSXCOP00000004932.1"/>
    </source>
</evidence>
<keyword evidence="3" id="KW-0285">Flavoprotein</keyword>
<dbReference type="Proteomes" id="UP000261380">
    <property type="component" value="Unplaced"/>
</dbReference>
<reference evidence="7" key="1">
    <citation type="submission" date="2025-08" db="UniProtKB">
        <authorList>
            <consortium name="Ensembl"/>
        </authorList>
    </citation>
    <scope>IDENTIFICATION</scope>
</reference>
<evidence type="ECO:0000256" key="3">
    <source>
        <dbReference type="ARBA" id="ARBA00022630"/>
    </source>
</evidence>
<accession>A0A3B5L2A3</accession>
<dbReference type="InterPro" id="IPR036188">
    <property type="entry name" value="FAD/NAD-bd_sf"/>
</dbReference>
<evidence type="ECO:0000256" key="1">
    <source>
        <dbReference type="ARBA" id="ARBA00001974"/>
    </source>
</evidence>